<keyword evidence="3" id="KW-1185">Reference proteome</keyword>
<dbReference type="EMBL" id="AP019695">
    <property type="protein sequence ID" value="BBK22814.1"/>
    <property type="molecule type" value="Genomic_DNA"/>
</dbReference>
<evidence type="ECO:0000313" key="3">
    <source>
        <dbReference type="Proteomes" id="UP000464754"/>
    </source>
</evidence>
<organism evidence="2 3">
    <name type="scientific">Amedibacterium intestinale</name>
    <dbReference type="NCBI Taxonomy" id="2583452"/>
    <lineage>
        <taxon>Bacteria</taxon>
        <taxon>Bacillati</taxon>
        <taxon>Bacillota</taxon>
        <taxon>Erysipelotrichia</taxon>
        <taxon>Erysipelotrichales</taxon>
        <taxon>Erysipelotrichaceae</taxon>
        <taxon>Amedibacterium</taxon>
    </lineage>
</organism>
<dbReference type="AlphaFoldDB" id="A0A6N4TK11"/>
<dbReference type="Proteomes" id="UP000464754">
    <property type="component" value="Chromosome"/>
</dbReference>
<reference evidence="3" key="1">
    <citation type="submission" date="2019-05" db="EMBL/GenBank/DDBJ databases">
        <title>Complete genome sequencing of Absiella argi strain JCM 30884.</title>
        <authorList>
            <person name="Sakamoto M."/>
            <person name="Murakami T."/>
            <person name="Mori H."/>
        </authorList>
    </citation>
    <scope>NUCLEOTIDE SEQUENCE [LARGE SCALE GENOMIC DNA]</scope>
    <source>
        <strain evidence="3">JCM 30884</strain>
    </source>
</reference>
<gene>
    <name evidence="2" type="ORF">Aargi30884_17170</name>
</gene>
<feature type="region of interest" description="Disordered" evidence="1">
    <location>
        <begin position="279"/>
        <end position="299"/>
    </location>
</feature>
<accession>A0A6N4TK11</accession>
<name>A0A6N4TK11_9FIRM</name>
<dbReference type="RefSeq" id="WP_163052056.1">
    <property type="nucleotide sequence ID" value="NZ_AP019695.1"/>
</dbReference>
<evidence type="ECO:0000313" key="2">
    <source>
        <dbReference type="EMBL" id="BBK22814.1"/>
    </source>
</evidence>
<protein>
    <recommendedName>
        <fullName evidence="4">LtrC-like protein</fullName>
    </recommendedName>
</protein>
<sequence length="299" mass="34323">MSNFDDIFTAAAKQREEEKANFIKESKENREKCYQMADNKAKEIATSGTQLQAYLDTQVKFPMHTPNNVLLIMQQRADAIQIGDTKYWKEKHLFVRKEELGNPILIMEPGEKYTREDNSIGTYYNAKKNYDITQTTAKYINRQDRSYDINELITAIAKNSPIPFEHVGAKDLPEGKGALYDPQIDMIKLRQGMENGTAIFQVVTMELSHALLAHGNPDYDRNANALTAFASSYMLCKKYGVDTKAYHFDEMNAIFPDMEPNEIKQELYTIKRTANDLSQKLDKDLKRQKAPAEKSHEAR</sequence>
<evidence type="ECO:0000256" key="1">
    <source>
        <dbReference type="SAM" id="MobiDB-lite"/>
    </source>
</evidence>
<proteinExistence type="predicted"/>
<evidence type="ECO:0008006" key="4">
    <source>
        <dbReference type="Google" id="ProtNLM"/>
    </source>
</evidence>
<dbReference type="KEGG" id="aarg:Aargi30884_17170"/>